<sequence length="91" mass="10796">MFGAGSIASMVQTMKNNRSLLKEKTQAFKHRTVKDGPFTHNKLNFKKATPREFELFRRKLLAEKRREKQIRTLLWILAILLLFIILYFISN</sequence>
<feature type="transmembrane region" description="Helical" evidence="1">
    <location>
        <begin position="72"/>
        <end position="90"/>
    </location>
</feature>
<keyword evidence="1" id="KW-0812">Transmembrane</keyword>
<keyword evidence="3" id="KW-1185">Reference proteome</keyword>
<keyword evidence="1" id="KW-0472">Membrane</keyword>
<reference evidence="2 3" key="1">
    <citation type="submission" date="2016-10" db="EMBL/GenBank/DDBJ databases">
        <authorList>
            <person name="de Groot N.N."/>
        </authorList>
    </citation>
    <scope>NUCLEOTIDE SEQUENCE [LARGE SCALE GENOMIC DNA]</scope>
    <source>
        <strain evidence="2 3">CGMCC 1.9156</strain>
    </source>
</reference>
<gene>
    <name evidence="2" type="ORF">SAMN05216283_109168</name>
</gene>
<name>A0A1I2JWR5_9BACT</name>
<dbReference type="STRING" id="655355.SAMN05216283_109168"/>
<organism evidence="2 3">
    <name type="scientific">Sunxiuqinia elliptica</name>
    <dbReference type="NCBI Taxonomy" id="655355"/>
    <lineage>
        <taxon>Bacteria</taxon>
        <taxon>Pseudomonadati</taxon>
        <taxon>Bacteroidota</taxon>
        <taxon>Bacteroidia</taxon>
        <taxon>Marinilabiliales</taxon>
        <taxon>Prolixibacteraceae</taxon>
        <taxon>Sunxiuqinia</taxon>
    </lineage>
</organism>
<evidence type="ECO:0000256" key="1">
    <source>
        <dbReference type="SAM" id="Phobius"/>
    </source>
</evidence>
<proteinExistence type="predicted"/>
<dbReference type="AlphaFoldDB" id="A0A1I2JWR5"/>
<evidence type="ECO:0000313" key="2">
    <source>
        <dbReference type="EMBL" id="SFF57261.1"/>
    </source>
</evidence>
<protein>
    <submittedName>
        <fullName evidence="2">Uncharacterized protein</fullName>
    </submittedName>
</protein>
<dbReference type="EMBL" id="FONW01000009">
    <property type="protein sequence ID" value="SFF57261.1"/>
    <property type="molecule type" value="Genomic_DNA"/>
</dbReference>
<accession>A0A1I2JWR5</accession>
<dbReference type="Proteomes" id="UP000198964">
    <property type="component" value="Unassembled WGS sequence"/>
</dbReference>
<keyword evidence="1" id="KW-1133">Transmembrane helix</keyword>
<evidence type="ECO:0000313" key="3">
    <source>
        <dbReference type="Proteomes" id="UP000198964"/>
    </source>
</evidence>